<evidence type="ECO:0008006" key="4">
    <source>
        <dbReference type="Google" id="ProtNLM"/>
    </source>
</evidence>
<feature type="region of interest" description="Disordered" evidence="1">
    <location>
        <begin position="1"/>
        <end position="20"/>
    </location>
</feature>
<protein>
    <recommendedName>
        <fullName evidence="4">Eisosome protein 1</fullName>
    </recommendedName>
</protein>
<accession>A0A3A2ZTU5</accession>
<feature type="compositionally biased region" description="Polar residues" evidence="1">
    <location>
        <begin position="849"/>
        <end position="862"/>
    </location>
</feature>
<dbReference type="EMBL" id="MVGC01000019">
    <property type="protein sequence ID" value="RJE26572.1"/>
    <property type="molecule type" value="Genomic_DNA"/>
</dbReference>
<dbReference type="Proteomes" id="UP000266188">
    <property type="component" value="Unassembled WGS sequence"/>
</dbReference>
<feature type="compositionally biased region" description="Basic and acidic residues" evidence="1">
    <location>
        <begin position="731"/>
        <end position="766"/>
    </location>
</feature>
<gene>
    <name evidence="2" type="ORF">PHISCL_01084</name>
</gene>
<feature type="compositionally biased region" description="Polar residues" evidence="1">
    <location>
        <begin position="798"/>
        <end position="817"/>
    </location>
</feature>
<dbReference type="AlphaFoldDB" id="A0A3A2ZTU5"/>
<proteinExistence type="predicted"/>
<feature type="compositionally biased region" description="Basic and acidic residues" evidence="1">
    <location>
        <begin position="577"/>
        <end position="603"/>
    </location>
</feature>
<evidence type="ECO:0000313" key="2">
    <source>
        <dbReference type="EMBL" id="RJE26572.1"/>
    </source>
</evidence>
<feature type="compositionally biased region" description="Basic and acidic residues" evidence="1">
    <location>
        <begin position="633"/>
        <end position="642"/>
    </location>
</feature>
<name>A0A3A2ZTU5_9EURO</name>
<keyword evidence="3" id="KW-1185">Reference proteome</keyword>
<organism evidence="2 3">
    <name type="scientific">Aspergillus sclerotialis</name>
    <dbReference type="NCBI Taxonomy" id="2070753"/>
    <lineage>
        <taxon>Eukaryota</taxon>
        <taxon>Fungi</taxon>
        <taxon>Dikarya</taxon>
        <taxon>Ascomycota</taxon>
        <taxon>Pezizomycotina</taxon>
        <taxon>Eurotiomycetes</taxon>
        <taxon>Eurotiomycetidae</taxon>
        <taxon>Eurotiales</taxon>
        <taxon>Aspergillaceae</taxon>
        <taxon>Aspergillus</taxon>
        <taxon>Aspergillus subgen. Polypaecilum</taxon>
    </lineage>
</organism>
<dbReference type="PANTHER" id="PTHR28298">
    <property type="entry name" value="EISOSOME PROTEIN 1"/>
    <property type="match status" value="1"/>
</dbReference>
<reference evidence="3" key="1">
    <citation type="submission" date="2017-02" db="EMBL/GenBank/DDBJ databases">
        <authorList>
            <person name="Tafer H."/>
            <person name="Lopandic K."/>
        </authorList>
    </citation>
    <scope>NUCLEOTIDE SEQUENCE [LARGE SCALE GENOMIC DNA]</scope>
    <source>
        <strain evidence="3">CBS 366.77</strain>
    </source>
</reference>
<feature type="region of interest" description="Disordered" evidence="1">
    <location>
        <begin position="196"/>
        <end position="215"/>
    </location>
</feature>
<dbReference type="OrthoDB" id="4070583at2759"/>
<sequence>MASEQQQQQPGAQGSPDSHLRPARIADTAASAALCASHPERNMSARDPIVTELQLISEANQHFYICILILTNGFMTGPAKETGSGADLSHASAGAALAHAKSSHYTGGKKKKDVIRRDIPDIKDYDATVASQLSWEGRNAASAALRDHRAVTAPSATLTASTCYLPGRGSLEEIHRNTGHKKAVSAASGAFTNSIKRRSTVPGRSPAPSDVSTRRMRLGGQDTYDTLGTWAEASRISQVASTNAQLYTSIPSASLRLEEQDKKGIEHAAAVSMAQGGYYTSRGEEKQRLDTSLYGPQTTPGRLRAKRVTTISDPVALQQAVTLQYAAQKLAAEKIAGMYANDANYQQYYGTEPQPVRSRLSVRKKRPPSIRETSRIDMERSMAIRNQMSTLQNQVHAVDEQRQRDRDHLMEAARKNVDAVIHDMELKVFAETGRPPSSLPRKMGPTEHERQVSETEFEYTDKIYIGPDHYIGEADLEAAAWANVRPALDEMDDRVAEKRAREIEGRRDKDEDKRHQDAEHEREASIKSEEDRMKGLLLFELYSYTGNPDLTLLTADEHAKERRELDILPAIGNRAKRKEEQRRASKEEELKAREVENELDKEQRKRRRSIEREREADTRAVEKEILSKASLVLEKREEEKRRASQRKSNRVSERKPSAEREESTRAEERGPSLERDTTAAATESNPESQIEASASSRADALPEMTRSQTAEGQNVDVFPESVTGSGATISKKPESKFRTWFKDRLGRRPREAEQGSMEREREREKAPGPTGGAALAPAEDARGAALSSHPVTGVDLAQMQNGRTNGNGDFGQLSTSEDLNRQLSKGEKPLSNGENRRSRFRASLMRIVSRNSQEPKTKTNGVSAHDEDTSRHSRGEEHSHHDDQGHHDVHRHAAAEREDLRESAAEQGLLVPPAIGERGSYSTARESRFSEDL</sequence>
<feature type="compositionally biased region" description="Polar residues" evidence="1">
    <location>
        <begin position="679"/>
        <end position="696"/>
    </location>
</feature>
<dbReference type="GO" id="GO:0070941">
    <property type="term" value="P:eisosome assembly"/>
    <property type="evidence" value="ECO:0007669"/>
    <property type="project" value="TreeGrafter"/>
</dbReference>
<feature type="region of interest" description="Disordered" evidence="1">
    <location>
        <begin position="499"/>
        <end position="527"/>
    </location>
</feature>
<feature type="region of interest" description="Disordered" evidence="1">
    <location>
        <begin position="575"/>
        <end position="933"/>
    </location>
</feature>
<feature type="compositionally biased region" description="Basic and acidic residues" evidence="1">
    <location>
        <begin position="818"/>
        <end position="828"/>
    </location>
</feature>
<dbReference type="STRING" id="2070753.A0A3A2ZTU5"/>
<feature type="compositionally biased region" description="Basic and acidic residues" evidence="1">
    <location>
        <begin position="610"/>
        <end position="626"/>
    </location>
</feature>
<feature type="compositionally biased region" description="Basic and acidic residues" evidence="1">
    <location>
        <begin position="864"/>
        <end position="904"/>
    </location>
</feature>
<feature type="compositionally biased region" description="Basic and acidic residues" evidence="1">
    <location>
        <begin position="650"/>
        <end position="677"/>
    </location>
</feature>
<dbReference type="PANTHER" id="PTHR28298:SF1">
    <property type="entry name" value="EISOSOME PROTEIN 1"/>
    <property type="match status" value="1"/>
</dbReference>
<evidence type="ECO:0000313" key="3">
    <source>
        <dbReference type="Proteomes" id="UP000266188"/>
    </source>
</evidence>
<feature type="region of interest" description="Disordered" evidence="1">
    <location>
        <begin position="432"/>
        <end position="454"/>
    </location>
</feature>
<comment type="caution">
    <text evidence="2">The sequence shown here is derived from an EMBL/GenBank/DDBJ whole genome shotgun (WGS) entry which is preliminary data.</text>
</comment>
<evidence type="ECO:0000256" key="1">
    <source>
        <dbReference type="SAM" id="MobiDB-lite"/>
    </source>
</evidence>
<dbReference type="InterPro" id="IPR024527">
    <property type="entry name" value="Eisosome1"/>
</dbReference>
<feature type="compositionally biased region" description="Low complexity" evidence="1">
    <location>
        <begin position="1"/>
        <end position="16"/>
    </location>
</feature>
<dbReference type="Pfam" id="PF12757">
    <property type="entry name" value="Eisosome1"/>
    <property type="match status" value="1"/>
</dbReference>
<feature type="compositionally biased region" description="Basic and acidic residues" evidence="1">
    <location>
        <begin position="444"/>
        <end position="453"/>
    </location>
</feature>